<organism evidence="2 3">
    <name type="scientific">Lottia gigantea</name>
    <name type="common">Giant owl limpet</name>
    <dbReference type="NCBI Taxonomy" id="225164"/>
    <lineage>
        <taxon>Eukaryota</taxon>
        <taxon>Metazoa</taxon>
        <taxon>Spiralia</taxon>
        <taxon>Lophotrochozoa</taxon>
        <taxon>Mollusca</taxon>
        <taxon>Gastropoda</taxon>
        <taxon>Patellogastropoda</taxon>
        <taxon>Lottioidea</taxon>
        <taxon>Lottiidae</taxon>
        <taxon>Lottia</taxon>
    </lineage>
</organism>
<dbReference type="EMBL" id="KB199650">
    <property type="protein sequence ID" value="ESP05076.1"/>
    <property type="molecule type" value="Genomic_DNA"/>
</dbReference>
<keyword evidence="3" id="KW-1185">Reference proteome</keyword>
<dbReference type="Proteomes" id="UP000030746">
    <property type="component" value="Unassembled WGS sequence"/>
</dbReference>
<name>V4BBT9_LOTGI</name>
<dbReference type="GeneID" id="20247430"/>
<evidence type="ECO:0000313" key="3">
    <source>
        <dbReference type="Proteomes" id="UP000030746"/>
    </source>
</evidence>
<dbReference type="CTD" id="20247430"/>
<protein>
    <submittedName>
        <fullName evidence="2">Uncharacterized protein</fullName>
    </submittedName>
</protein>
<dbReference type="AlphaFoldDB" id="V4BBT9"/>
<dbReference type="RefSeq" id="XP_009043621.1">
    <property type="nucleotide sequence ID" value="XM_009045373.1"/>
</dbReference>
<feature type="chain" id="PRO_5004717689" evidence="1">
    <location>
        <begin position="17"/>
        <end position="142"/>
    </location>
</feature>
<gene>
    <name evidence="2" type="ORF">LOTGIDRAFT_227783</name>
</gene>
<keyword evidence="1" id="KW-0732">Signal</keyword>
<sequence length="142" mass="15557">MAMCLMVVAAVTMVNCVSLTAVPDTNANLHADVSSKALGSKTPSFFRLGGKLLRIPEFILRASRKSGRIPKVPDFLKNGNSLNIRGMSNKKGGMPPIPNYVREGKIPAYAWRYIPKVLLPYLPLINPKNIRPKTLSPAISKQ</sequence>
<evidence type="ECO:0000313" key="2">
    <source>
        <dbReference type="EMBL" id="ESP05076.1"/>
    </source>
</evidence>
<accession>V4BBT9</accession>
<proteinExistence type="predicted"/>
<feature type="signal peptide" evidence="1">
    <location>
        <begin position="1"/>
        <end position="16"/>
    </location>
</feature>
<dbReference type="HOGENOM" id="CLU_1817964_0_0_1"/>
<dbReference type="KEGG" id="lgi:LOTGIDRAFT_227783"/>
<evidence type="ECO:0000256" key="1">
    <source>
        <dbReference type="SAM" id="SignalP"/>
    </source>
</evidence>
<reference evidence="2 3" key="1">
    <citation type="journal article" date="2013" name="Nature">
        <title>Insights into bilaterian evolution from three spiralian genomes.</title>
        <authorList>
            <person name="Simakov O."/>
            <person name="Marletaz F."/>
            <person name="Cho S.J."/>
            <person name="Edsinger-Gonzales E."/>
            <person name="Havlak P."/>
            <person name="Hellsten U."/>
            <person name="Kuo D.H."/>
            <person name="Larsson T."/>
            <person name="Lv J."/>
            <person name="Arendt D."/>
            <person name="Savage R."/>
            <person name="Osoegawa K."/>
            <person name="de Jong P."/>
            <person name="Grimwood J."/>
            <person name="Chapman J.A."/>
            <person name="Shapiro H."/>
            <person name="Aerts A."/>
            <person name="Otillar R.P."/>
            <person name="Terry A.Y."/>
            <person name="Boore J.L."/>
            <person name="Grigoriev I.V."/>
            <person name="Lindberg D.R."/>
            <person name="Seaver E.C."/>
            <person name="Weisblat D.A."/>
            <person name="Putnam N.H."/>
            <person name="Rokhsar D.S."/>
        </authorList>
    </citation>
    <scope>NUCLEOTIDE SEQUENCE [LARGE SCALE GENOMIC DNA]</scope>
</reference>